<evidence type="ECO:0000313" key="10">
    <source>
        <dbReference type="Proteomes" id="UP001523550"/>
    </source>
</evidence>
<feature type="transmembrane region" description="Helical" evidence="8">
    <location>
        <begin position="12"/>
        <end position="34"/>
    </location>
</feature>
<evidence type="ECO:0000256" key="2">
    <source>
        <dbReference type="ARBA" id="ARBA00009261"/>
    </source>
</evidence>
<dbReference type="RefSeq" id="WP_253449305.1">
    <property type="nucleotide sequence ID" value="NZ_JALJYF010000002.1"/>
</dbReference>
<keyword evidence="6 8" id="KW-1133">Transmembrane helix</keyword>
<keyword evidence="3 8" id="KW-0813">Transport</keyword>
<evidence type="ECO:0000256" key="5">
    <source>
        <dbReference type="ARBA" id="ARBA00022692"/>
    </source>
</evidence>
<dbReference type="NCBIfam" id="TIGR00835">
    <property type="entry name" value="agcS"/>
    <property type="match status" value="1"/>
</dbReference>
<dbReference type="InterPro" id="IPR001463">
    <property type="entry name" value="Na/Ala_symport"/>
</dbReference>
<comment type="similarity">
    <text evidence="2 8">Belongs to the alanine or glycine:cation symporter (AGCS) (TC 2.A.25) family.</text>
</comment>
<evidence type="ECO:0000256" key="8">
    <source>
        <dbReference type="RuleBase" id="RU363064"/>
    </source>
</evidence>
<feature type="transmembrane region" description="Helical" evidence="8">
    <location>
        <begin position="422"/>
        <end position="442"/>
    </location>
</feature>
<dbReference type="PRINTS" id="PR00175">
    <property type="entry name" value="NAALASMPORT"/>
</dbReference>
<dbReference type="Gene3D" id="1.20.1740.10">
    <property type="entry name" value="Amino acid/polyamine transporter I"/>
    <property type="match status" value="1"/>
</dbReference>
<feature type="transmembrane region" description="Helical" evidence="8">
    <location>
        <begin position="223"/>
        <end position="243"/>
    </location>
</feature>
<feature type="transmembrane region" description="Helical" evidence="8">
    <location>
        <begin position="191"/>
        <end position="211"/>
    </location>
</feature>
<evidence type="ECO:0000256" key="1">
    <source>
        <dbReference type="ARBA" id="ARBA00004651"/>
    </source>
</evidence>
<sequence length="459" mass="49071">MDALGEALQSLAGFLWGPPLIVLVVGGGLFFLIYSRMGPYRYFGHAIAILRGKYDDVDDPGDISHLQALSAALSGTLGLGNIAGVAVAIGTGGPGAVFWMWVTAVVGVATKFFTCSLSIMYRGRDSRGQLQGGPMYIIREGLGSRWHWLAVFFCVVGLFGTLPIVQVNQLTETLREVVFIPAELVDPDDHFLFDLIFGITVAAIVASVIFGGIKRVGYVAARLVPAMVAVYLLLTAVVLAAHLPELPGHLAFIVTDAFTAQSIGGGVLGMITIGVMRGAFSNEAGIGTEVMAHGAAKTREPVREGLVAMMGPVIDTLIVCTCTALVILVTGVWQEEGLGGASMTAQAFGEVLPYGLGAYIIAFVVLIFASSTMFTFWYYGAKCLGFLIGAERQHYYKYFYTLLVVLGAVVSLEAVFGLIDSMYALMAIPTMTATLLLAPRVMEAARDYFARLREEEKEG</sequence>
<dbReference type="PANTHER" id="PTHR30330">
    <property type="entry name" value="AGSS FAMILY TRANSPORTER, SODIUM-ALANINE"/>
    <property type="match status" value="1"/>
</dbReference>
<dbReference type="PANTHER" id="PTHR30330:SF3">
    <property type="entry name" value="TRANSCRIPTIONAL REGULATOR, LRP FAMILY"/>
    <property type="match status" value="1"/>
</dbReference>
<dbReference type="PROSITE" id="PS00873">
    <property type="entry name" value="NA_ALANINE_SYMP"/>
    <property type="match status" value="1"/>
</dbReference>
<comment type="subcellular location">
    <subcellularLocation>
        <location evidence="8">Cell inner membrane</location>
        <topology evidence="8">Multi-pass membrane protein</topology>
    </subcellularLocation>
    <subcellularLocation>
        <location evidence="1">Cell membrane</location>
        <topology evidence="1">Multi-pass membrane protein</topology>
    </subcellularLocation>
</comment>
<keyword evidence="8" id="KW-0769">Symport</keyword>
<organism evidence="9 10">
    <name type="scientific">Natronospira proteinivora</name>
    <dbReference type="NCBI Taxonomy" id="1807133"/>
    <lineage>
        <taxon>Bacteria</taxon>
        <taxon>Pseudomonadati</taxon>
        <taxon>Pseudomonadota</taxon>
        <taxon>Gammaproteobacteria</taxon>
        <taxon>Natronospirales</taxon>
        <taxon>Natronospiraceae</taxon>
        <taxon>Natronospira</taxon>
    </lineage>
</organism>
<keyword evidence="7 8" id="KW-0472">Membrane</keyword>
<keyword evidence="5 8" id="KW-0812">Transmembrane</keyword>
<evidence type="ECO:0000256" key="4">
    <source>
        <dbReference type="ARBA" id="ARBA00022475"/>
    </source>
</evidence>
<evidence type="ECO:0000256" key="6">
    <source>
        <dbReference type="ARBA" id="ARBA00022989"/>
    </source>
</evidence>
<reference evidence="9 10" key="1">
    <citation type="submission" date="2022-03" db="EMBL/GenBank/DDBJ databases">
        <title>Genomic Encyclopedia of Type Strains, Phase III (KMG-III): the genomes of soil and plant-associated and newly described type strains.</title>
        <authorList>
            <person name="Whitman W."/>
        </authorList>
    </citation>
    <scope>NUCLEOTIDE SEQUENCE [LARGE SCALE GENOMIC DNA]</scope>
    <source>
        <strain evidence="9 10">BSker1</strain>
    </source>
</reference>
<keyword evidence="4" id="KW-1003">Cell membrane</keyword>
<feature type="transmembrane region" description="Helical" evidence="8">
    <location>
        <begin position="98"/>
        <end position="121"/>
    </location>
</feature>
<keyword evidence="10" id="KW-1185">Reference proteome</keyword>
<feature type="transmembrane region" description="Helical" evidence="8">
    <location>
        <begin position="313"/>
        <end position="334"/>
    </location>
</feature>
<dbReference type="EMBL" id="JALJYF010000002">
    <property type="protein sequence ID" value="MCP1728016.1"/>
    <property type="molecule type" value="Genomic_DNA"/>
</dbReference>
<protein>
    <submittedName>
        <fullName evidence="9">AGCS family alanine or glycine:cation symporter</fullName>
    </submittedName>
</protein>
<evidence type="ECO:0000313" key="9">
    <source>
        <dbReference type="EMBL" id="MCP1728016.1"/>
    </source>
</evidence>
<evidence type="ECO:0000256" key="3">
    <source>
        <dbReference type="ARBA" id="ARBA00022448"/>
    </source>
</evidence>
<feature type="transmembrane region" description="Helical" evidence="8">
    <location>
        <begin position="354"/>
        <end position="378"/>
    </location>
</feature>
<evidence type="ECO:0000256" key="7">
    <source>
        <dbReference type="ARBA" id="ARBA00023136"/>
    </source>
</evidence>
<feature type="transmembrane region" description="Helical" evidence="8">
    <location>
        <begin position="398"/>
        <end position="416"/>
    </location>
</feature>
<proteinExistence type="inferred from homology"/>
<dbReference type="Proteomes" id="UP001523550">
    <property type="component" value="Unassembled WGS sequence"/>
</dbReference>
<feature type="transmembrane region" description="Helical" evidence="8">
    <location>
        <begin position="249"/>
        <end position="271"/>
    </location>
</feature>
<gene>
    <name evidence="9" type="ORF">J2T60_002016</name>
</gene>
<feature type="transmembrane region" description="Helical" evidence="8">
    <location>
        <begin position="146"/>
        <end position="165"/>
    </location>
</feature>
<comment type="caution">
    <text evidence="9">The sequence shown here is derived from an EMBL/GenBank/DDBJ whole genome shotgun (WGS) entry which is preliminary data.</text>
</comment>
<keyword evidence="8" id="KW-0997">Cell inner membrane</keyword>
<accession>A0ABT1G9M3</accession>
<dbReference type="Pfam" id="PF01235">
    <property type="entry name" value="Na_Ala_symp"/>
    <property type="match status" value="1"/>
</dbReference>
<name>A0ABT1G9M3_9GAMM</name>
<feature type="transmembrane region" description="Helical" evidence="8">
    <location>
        <begin position="71"/>
        <end position="92"/>
    </location>
</feature>